<dbReference type="EMBL" id="FWZT01000001">
    <property type="protein sequence ID" value="SME89941.1"/>
    <property type="molecule type" value="Genomic_DNA"/>
</dbReference>
<feature type="repeat" description="TPR" evidence="1">
    <location>
        <begin position="275"/>
        <end position="308"/>
    </location>
</feature>
<evidence type="ECO:0000313" key="2">
    <source>
        <dbReference type="EMBL" id="SME89941.1"/>
    </source>
</evidence>
<reference evidence="3" key="1">
    <citation type="submission" date="2017-04" db="EMBL/GenBank/DDBJ databases">
        <authorList>
            <person name="Varghese N."/>
            <person name="Submissions S."/>
        </authorList>
    </citation>
    <scope>NUCLEOTIDE SEQUENCE [LARGE SCALE GENOMIC DNA]</scope>
    <source>
        <strain evidence="3">RKEM611</strain>
    </source>
</reference>
<gene>
    <name evidence="2" type="ORF">SAMN06296036_101320</name>
</gene>
<organism evidence="2 3">
    <name type="scientific">Pseudobacteriovorax antillogorgiicola</name>
    <dbReference type="NCBI Taxonomy" id="1513793"/>
    <lineage>
        <taxon>Bacteria</taxon>
        <taxon>Pseudomonadati</taxon>
        <taxon>Bdellovibrionota</taxon>
        <taxon>Oligoflexia</taxon>
        <taxon>Oligoflexales</taxon>
        <taxon>Pseudobacteriovoracaceae</taxon>
        <taxon>Pseudobacteriovorax</taxon>
    </lineage>
</organism>
<keyword evidence="1" id="KW-0802">TPR repeat</keyword>
<evidence type="ECO:0000313" key="3">
    <source>
        <dbReference type="Proteomes" id="UP000192907"/>
    </source>
</evidence>
<dbReference type="AlphaFoldDB" id="A0A1Y6BAA4"/>
<dbReference type="InterPro" id="IPR011990">
    <property type="entry name" value="TPR-like_helical_dom_sf"/>
</dbReference>
<dbReference type="Proteomes" id="UP000192907">
    <property type="component" value="Unassembled WGS sequence"/>
</dbReference>
<dbReference type="InterPro" id="IPR019734">
    <property type="entry name" value="TPR_rpt"/>
</dbReference>
<dbReference type="SUPFAM" id="SSF48452">
    <property type="entry name" value="TPR-like"/>
    <property type="match status" value="1"/>
</dbReference>
<proteinExistence type="predicted"/>
<accession>A0A1Y6BAA4</accession>
<evidence type="ECO:0000256" key="1">
    <source>
        <dbReference type="PROSITE-ProRule" id="PRU00339"/>
    </source>
</evidence>
<dbReference type="RefSeq" id="WP_234996053.1">
    <property type="nucleotide sequence ID" value="NZ_FWZT01000001.1"/>
</dbReference>
<dbReference type="Gene3D" id="1.25.40.10">
    <property type="entry name" value="Tetratricopeptide repeat domain"/>
    <property type="match status" value="1"/>
</dbReference>
<dbReference type="STRING" id="1513793.SAMN06296036_101320"/>
<protein>
    <recommendedName>
        <fullName evidence="4">Tetratricopeptide repeat-containing protein</fullName>
    </recommendedName>
</protein>
<dbReference type="PROSITE" id="PS50005">
    <property type="entry name" value="TPR"/>
    <property type="match status" value="1"/>
</dbReference>
<name>A0A1Y6BAA4_9BACT</name>
<keyword evidence="3" id="KW-1185">Reference proteome</keyword>
<evidence type="ECO:0008006" key="4">
    <source>
        <dbReference type="Google" id="ProtNLM"/>
    </source>
</evidence>
<sequence length="362" mass="42459">MAQQPDQSIPIEIAIRDLKSRTIDEKKVDAYLDVLEEYECWKPLFRLLFAKIKDSARRRARDYVRLARIYAICLEDTPKVAETCRDLVKNHRLSYQEFRQKVLVKLLGEDDFGKEAQILESIKPVLTTQDEKIACTERLCLIYEKKKYDEDGLNRSYEALIKLDQNNLKALRYFKAVYTQNQAWENVVEVLKKLYKGAKHVNDGYRIAQELATVYLFQMDLPEQSISVLEKYCKDSPLDTSSIHYEAYYRLKNWKGCLEVLESYLPKVEGNTNRAIIYLKIGELQELIGEQERALESYRVSAEAQPRILEPLENMVEIHIHNQNWKQVVECLQLMKSQVDEEQLKERLQEAVTRLEGEISHG</sequence>